<reference evidence="1 2" key="1">
    <citation type="journal article" date="2018" name="J. Allergy Clin. Immunol.">
        <title>High-quality assembly of Dermatophagoides pteronyssinus genome and transcriptome reveals a wide range of novel allergens.</title>
        <authorList>
            <person name="Liu X.Y."/>
            <person name="Yang K.Y."/>
            <person name="Wang M.Q."/>
            <person name="Kwok J.S."/>
            <person name="Zeng X."/>
            <person name="Yang Z."/>
            <person name="Xiao X.J."/>
            <person name="Lau C.P."/>
            <person name="Li Y."/>
            <person name="Huang Z.M."/>
            <person name="Ba J.G."/>
            <person name="Yim A.K."/>
            <person name="Ouyang C.Y."/>
            <person name="Ngai S.M."/>
            <person name="Chan T.F."/>
            <person name="Leung E.L."/>
            <person name="Liu L."/>
            <person name="Liu Z.G."/>
            <person name="Tsui S.K."/>
        </authorList>
    </citation>
    <scope>NUCLEOTIDE SEQUENCE [LARGE SCALE GENOMIC DNA]</scope>
    <source>
        <strain evidence="1">Derp</strain>
    </source>
</reference>
<name>A0ABQ8JFE9_DERPT</name>
<dbReference type="EMBL" id="NJHN03000041">
    <property type="protein sequence ID" value="KAH9421355.1"/>
    <property type="molecule type" value="Genomic_DNA"/>
</dbReference>
<protein>
    <submittedName>
        <fullName evidence="1">Uncharacterized protein</fullName>
    </submittedName>
</protein>
<reference evidence="1 2" key="2">
    <citation type="journal article" date="2022" name="Mol. Biol. Evol.">
        <title>Comparative Genomics Reveals Insights into the Divergent Evolution of Astigmatic Mites and Household Pest Adaptations.</title>
        <authorList>
            <person name="Xiong Q."/>
            <person name="Wan A.T."/>
            <person name="Liu X."/>
            <person name="Fung C.S."/>
            <person name="Xiao X."/>
            <person name="Malainual N."/>
            <person name="Hou J."/>
            <person name="Wang L."/>
            <person name="Wang M."/>
            <person name="Yang K.Y."/>
            <person name="Cui Y."/>
            <person name="Leung E.L."/>
            <person name="Nong W."/>
            <person name="Shin S.K."/>
            <person name="Au S.W."/>
            <person name="Jeong K.Y."/>
            <person name="Chew F.T."/>
            <person name="Hui J.H."/>
            <person name="Leung T.F."/>
            <person name="Tungtrongchitr A."/>
            <person name="Zhong N."/>
            <person name="Liu Z."/>
            <person name="Tsui S.K."/>
        </authorList>
    </citation>
    <scope>NUCLEOTIDE SEQUENCE [LARGE SCALE GENOMIC DNA]</scope>
    <source>
        <strain evidence="1">Derp</strain>
    </source>
</reference>
<evidence type="ECO:0000313" key="1">
    <source>
        <dbReference type="EMBL" id="KAH9421355.1"/>
    </source>
</evidence>
<comment type="caution">
    <text evidence="1">The sequence shown here is derived from an EMBL/GenBank/DDBJ whole genome shotgun (WGS) entry which is preliminary data.</text>
</comment>
<dbReference type="Proteomes" id="UP000887458">
    <property type="component" value="Unassembled WGS sequence"/>
</dbReference>
<accession>A0ABQ8JFE9</accession>
<proteinExistence type="predicted"/>
<gene>
    <name evidence="1" type="ORF">DERP_010492</name>
</gene>
<keyword evidence="2" id="KW-1185">Reference proteome</keyword>
<evidence type="ECO:0000313" key="2">
    <source>
        <dbReference type="Proteomes" id="UP000887458"/>
    </source>
</evidence>
<sequence>MDRQHQLVESFIMLKKMHSDGDRKQKYRSFLVYFNVSISSEKNDLIERYDPMGRQYNSEEEEKKILMIKIS</sequence>
<organism evidence="1 2">
    <name type="scientific">Dermatophagoides pteronyssinus</name>
    <name type="common">European house dust mite</name>
    <dbReference type="NCBI Taxonomy" id="6956"/>
    <lineage>
        <taxon>Eukaryota</taxon>
        <taxon>Metazoa</taxon>
        <taxon>Ecdysozoa</taxon>
        <taxon>Arthropoda</taxon>
        <taxon>Chelicerata</taxon>
        <taxon>Arachnida</taxon>
        <taxon>Acari</taxon>
        <taxon>Acariformes</taxon>
        <taxon>Sarcoptiformes</taxon>
        <taxon>Astigmata</taxon>
        <taxon>Psoroptidia</taxon>
        <taxon>Analgoidea</taxon>
        <taxon>Pyroglyphidae</taxon>
        <taxon>Dermatophagoidinae</taxon>
        <taxon>Dermatophagoides</taxon>
    </lineage>
</organism>